<dbReference type="PRINTS" id="PR01021">
    <property type="entry name" value="OMPADOMAIN"/>
</dbReference>
<organism evidence="7 8">
    <name type="scientific">Sphingomonas sanxanigenens DSM 19645 = NX02</name>
    <dbReference type="NCBI Taxonomy" id="1123269"/>
    <lineage>
        <taxon>Bacteria</taxon>
        <taxon>Pseudomonadati</taxon>
        <taxon>Pseudomonadota</taxon>
        <taxon>Alphaproteobacteria</taxon>
        <taxon>Sphingomonadales</taxon>
        <taxon>Sphingomonadaceae</taxon>
        <taxon>Sphingomonas</taxon>
    </lineage>
</organism>
<evidence type="ECO:0000259" key="6">
    <source>
        <dbReference type="PROSITE" id="PS51123"/>
    </source>
</evidence>
<feature type="domain" description="OmpA-like" evidence="6">
    <location>
        <begin position="86"/>
        <end position="200"/>
    </location>
</feature>
<evidence type="ECO:0000313" key="7">
    <source>
        <dbReference type="EMBL" id="AHE55299.1"/>
    </source>
</evidence>
<reference evidence="7 8" key="1">
    <citation type="submission" date="2013-07" db="EMBL/GenBank/DDBJ databases">
        <title>Completed genome of Sphingomonas sanxanigenens NX02.</title>
        <authorList>
            <person name="Ma T."/>
            <person name="Huang H."/>
            <person name="Wu M."/>
            <person name="Li X."/>
            <person name="Li G."/>
        </authorList>
    </citation>
    <scope>NUCLEOTIDE SEQUENCE [LARGE SCALE GENOMIC DNA]</scope>
    <source>
        <strain evidence="7 8">NX02</strain>
    </source>
</reference>
<dbReference type="HOGENOM" id="CLU_016890_8_0_5"/>
<dbReference type="PATRIC" id="fig|1123269.5.peg.3551"/>
<protein>
    <recommendedName>
        <fullName evidence="6">OmpA-like domain-containing protein</fullName>
    </recommendedName>
</protein>
<dbReference type="InterPro" id="IPR050330">
    <property type="entry name" value="Bact_OuterMem_StrucFunc"/>
</dbReference>
<dbReference type="CDD" id="cd07185">
    <property type="entry name" value="OmpA_C-like"/>
    <property type="match status" value="1"/>
</dbReference>
<dbReference type="PROSITE" id="PS51257">
    <property type="entry name" value="PROKAR_LIPOPROTEIN"/>
    <property type="match status" value="1"/>
</dbReference>
<dbReference type="InterPro" id="IPR036737">
    <property type="entry name" value="OmpA-like_sf"/>
</dbReference>
<accession>W0ABJ3</accession>
<keyword evidence="2 4" id="KW-0472">Membrane</keyword>
<dbReference type="SUPFAM" id="SSF103088">
    <property type="entry name" value="OmpA-like"/>
    <property type="match status" value="1"/>
</dbReference>
<evidence type="ECO:0000256" key="5">
    <source>
        <dbReference type="SAM" id="SignalP"/>
    </source>
</evidence>
<keyword evidence="3" id="KW-0998">Cell outer membrane</keyword>
<evidence type="ECO:0000256" key="4">
    <source>
        <dbReference type="PROSITE-ProRule" id="PRU00473"/>
    </source>
</evidence>
<dbReference type="PANTHER" id="PTHR30329">
    <property type="entry name" value="STATOR ELEMENT OF FLAGELLAR MOTOR COMPLEX"/>
    <property type="match status" value="1"/>
</dbReference>
<feature type="signal peptide" evidence="5">
    <location>
        <begin position="1"/>
        <end position="21"/>
    </location>
</feature>
<dbReference type="STRING" id="1123269.NX02_18150"/>
<dbReference type="KEGG" id="ssan:NX02_18150"/>
<evidence type="ECO:0000256" key="1">
    <source>
        <dbReference type="ARBA" id="ARBA00004442"/>
    </source>
</evidence>
<feature type="chain" id="PRO_5004785279" description="OmpA-like domain-containing protein" evidence="5">
    <location>
        <begin position="22"/>
        <end position="200"/>
    </location>
</feature>
<dbReference type="PANTHER" id="PTHR30329:SF21">
    <property type="entry name" value="LIPOPROTEIN YIAD-RELATED"/>
    <property type="match status" value="1"/>
</dbReference>
<proteinExistence type="predicted"/>
<gene>
    <name evidence="7" type="ORF">NX02_18150</name>
</gene>
<dbReference type="PROSITE" id="PS51123">
    <property type="entry name" value="OMPA_2"/>
    <property type="match status" value="1"/>
</dbReference>
<keyword evidence="8" id="KW-1185">Reference proteome</keyword>
<evidence type="ECO:0000256" key="2">
    <source>
        <dbReference type="ARBA" id="ARBA00023136"/>
    </source>
</evidence>
<sequence length="200" mass="21385">MTRAVAALLPALVLLTGCAHRETLTLLRHEGTASDDAGAVAVLDPETGREIRLVDRADSRARLRPGSAEVRTSDKSLEPRHAALFSAMPRAPEPFALTFDNNDIALDAASQALVPKLVEAVRARPGADVAIVGHTDSAGEEAYNDSLSEDRAREVAGILEAAGVDVTIVEVVGRGEREPLVPNPPDGHERRNRRVEVIVR</sequence>
<name>W0ABJ3_9SPHN</name>
<dbReference type="RefSeq" id="WP_025293479.1">
    <property type="nucleotide sequence ID" value="NZ_CP006644.1"/>
</dbReference>
<dbReference type="InterPro" id="IPR006664">
    <property type="entry name" value="OMP_bac"/>
</dbReference>
<dbReference type="OrthoDB" id="7170686at2"/>
<dbReference type="AlphaFoldDB" id="W0ABJ3"/>
<keyword evidence="5" id="KW-0732">Signal</keyword>
<dbReference type="EMBL" id="CP006644">
    <property type="protein sequence ID" value="AHE55299.1"/>
    <property type="molecule type" value="Genomic_DNA"/>
</dbReference>
<evidence type="ECO:0000256" key="3">
    <source>
        <dbReference type="ARBA" id="ARBA00023237"/>
    </source>
</evidence>
<dbReference type="Gene3D" id="3.30.1330.60">
    <property type="entry name" value="OmpA-like domain"/>
    <property type="match status" value="1"/>
</dbReference>
<dbReference type="GO" id="GO:0009279">
    <property type="term" value="C:cell outer membrane"/>
    <property type="evidence" value="ECO:0007669"/>
    <property type="project" value="UniProtKB-SubCell"/>
</dbReference>
<comment type="subcellular location">
    <subcellularLocation>
        <location evidence="1">Cell outer membrane</location>
    </subcellularLocation>
</comment>
<dbReference type="Proteomes" id="UP000018851">
    <property type="component" value="Chromosome"/>
</dbReference>
<evidence type="ECO:0000313" key="8">
    <source>
        <dbReference type="Proteomes" id="UP000018851"/>
    </source>
</evidence>
<dbReference type="InterPro" id="IPR006665">
    <property type="entry name" value="OmpA-like"/>
</dbReference>
<dbReference type="Pfam" id="PF00691">
    <property type="entry name" value="OmpA"/>
    <property type="match status" value="1"/>
</dbReference>
<dbReference type="eggNOG" id="COG2885">
    <property type="taxonomic scope" value="Bacteria"/>
</dbReference>